<dbReference type="SUPFAM" id="SSF48726">
    <property type="entry name" value="Immunoglobulin"/>
    <property type="match status" value="1"/>
</dbReference>
<evidence type="ECO:0000313" key="4">
    <source>
        <dbReference type="EMBL" id="KAL0151973.1"/>
    </source>
</evidence>
<dbReference type="InterPro" id="IPR007110">
    <property type="entry name" value="Ig-like_dom"/>
</dbReference>
<feature type="domain" description="Ig-like" evidence="3">
    <location>
        <begin position="1"/>
        <end position="85"/>
    </location>
</feature>
<comment type="caution">
    <text evidence="4">The sequence shown here is derived from an EMBL/GenBank/DDBJ whole genome shotgun (WGS) entry which is preliminary data.</text>
</comment>
<dbReference type="Pfam" id="PF13895">
    <property type="entry name" value="Ig_2"/>
    <property type="match status" value="1"/>
</dbReference>
<accession>A0ABD0MPF8</accession>
<dbReference type="InterPro" id="IPR036179">
    <property type="entry name" value="Ig-like_dom_sf"/>
</dbReference>
<dbReference type="FunFam" id="2.60.40.10:FF:001607">
    <property type="entry name" value="Leukocyte immune-type receptor TS32.15 L2.5a"/>
    <property type="match status" value="1"/>
</dbReference>
<evidence type="ECO:0000313" key="5">
    <source>
        <dbReference type="Proteomes" id="UP001529510"/>
    </source>
</evidence>
<dbReference type="SMART" id="SM00409">
    <property type="entry name" value="IG"/>
    <property type="match status" value="1"/>
</dbReference>
<dbReference type="EMBL" id="JAMKFB020000205">
    <property type="protein sequence ID" value="KAL0151973.1"/>
    <property type="molecule type" value="Genomic_DNA"/>
</dbReference>
<dbReference type="PANTHER" id="PTHR11481:SF64">
    <property type="entry name" value="FC RECEPTOR-LIKE PROTEIN 4"/>
    <property type="match status" value="1"/>
</dbReference>
<evidence type="ECO:0000256" key="1">
    <source>
        <dbReference type="ARBA" id="ARBA00022729"/>
    </source>
</evidence>
<dbReference type="InterPro" id="IPR050488">
    <property type="entry name" value="Ig_Fc_receptor"/>
</dbReference>
<keyword evidence="2" id="KW-1015">Disulfide bond</keyword>
<dbReference type="PROSITE" id="PS50835">
    <property type="entry name" value="IG_LIKE"/>
    <property type="match status" value="1"/>
</dbReference>
<dbReference type="Proteomes" id="UP001529510">
    <property type="component" value="Unassembled WGS sequence"/>
</dbReference>
<dbReference type="InterPro" id="IPR003599">
    <property type="entry name" value="Ig_sub"/>
</dbReference>
<dbReference type="PANTHER" id="PTHR11481">
    <property type="entry name" value="IMMUNOGLOBULIN FC RECEPTOR"/>
    <property type="match status" value="1"/>
</dbReference>
<proteinExistence type="predicted"/>
<evidence type="ECO:0000259" key="3">
    <source>
        <dbReference type="PROSITE" id="PS50835"/>
    </source>
</evidence>
<sequence>KSVVKVTPDQPVFRGETVTLTCDIQGEGNKQWTYSWFKDGNTDEPFTKTAEAEFRPSPADMSNSGKYRCEAKRSDISAAVTLTVS</sequence>
<protein>
    <recommendedName>
        <fullName evidence="3">Ig-like domain-containing protein</fullName>
    </recommendedName>
</protein>
<gene>
    <name evidence="4" type="ORF">M9458_052691</name>
</gene>
<keyword evidence="1" id="KW-0732">Signal</keyword>
<dbReference type="AlphaFoldDB" id="A0ABD0MPF8"/>
<feature type="non-terminal residue" evidence="4">
    <location>
        <position position="85"/>
    </location>
</feature>
<dbReference type="Gene3D" id="2.60.40.10">
    <property type="entry name" value="Immunoglobulins"/>
    <property type="match status" value="1"/>
</dbReference>
<evidence type="ECO:0000256" key="2">
    <source>
        <dbReference type="ARBA" id="ARBA00023157"/>
    </source>
</evidence>
<organism evidence="4 5">
    <name type="scientific">Cirrhinus mrigala</name>
    <name type="common">Mrigala</name>
    <dbReference type="NCBI Taxonomy" id="683832"/>
    <lineage>
        <taxon>Eukaryota</taxon>
        <taxon>Metazoa</taxon>
        <taxon>Chordata</taxon>
        <taxon>Craniata</taxon>
        <taxon>Vertebrata</taxon>
        <taxon>Euteleostomi</taxon>
        <taxon>Actinopterygii</taxon>
        <taxon>Neopterygii</taxon>
        <taxon>Teleostei</taxon>
        <taxon>Ostariophysi</taxon>
        <taxon>Cypriniformes</taxon>
        <taxon>Cyprinidae</taxon>
        <taxon>Labeoninae</taxon>
        <taxon>Labeonini</taxon>
        <taxon>Cirrhinus</taxon>
    </lineage>
</organism>
<dbReference type="InterPro" id="IPR013783">
    <property type="entry name" value="Ig-like_fold"/>
</dbReference>
<feature type="non-terminal residue" evidence="4">
    <location>
        <position position="1"/>
    </location>
</feature>
<reference evidence="4 5" key="1">
    <citation type="submission" date="2024-05" db="EMBL/GenBank/DDBJ databases">
        <title>Genome sequencing and assembly of Indian major carp, Cirrhinus mrigala (Hamilton, 1822).</title>
        <authorList>
            <person name="Mohindra V."/>
            <person name="Chowdhury L.M."/>
            <person name="Lal K."/>
            <person name="Jena J.K."/>
        </authorList>
    </citation>
    <scope>NUCLEOTIDE SEQUENCE [LARGE SCALE GENOMIC DNA]</scope>
    <source>
        <strain evidence="4">CM1030</strain>
        <tissue evidence="4">Blood</tissue>
    </source>
</reference>
<name>A0ABD0MPF8_CIRMR</name>
<keyword evidence="5" id="KW-1185">Reference proteome</keyword>